<accession>A0A6J7WSQ3</accession>
<gene>
    <name evidence="2" type="ORF">UFOVP240_84</name>
</gene>
<feature type="region of interest" description="Disordered" evidence="1">
    <location>
        <begin position="48"/>
        <end position="67"/>
    </location>
</feature>
<proteinExistence type="predicted"/>
<reference evidence="2" key="1">
    <citation type="submission" date="2020-05" db="EMBL/GenBank/DDBJ databases">
        <authorList>
            <person name="Chiriac C."/>
            <person name="Salcher M."/>
            <person name="Ghai R."/>
            <person name="Kavagutti S V."/>
        </authorList>
    </citation>
    <scope>NUCLEOTIDE SEQUENCE</scope>
</reference>
<protein>
    <submittedName>
        <fullName evidence="2">WYL domain containing protein</fullName>
    </submittedName>
</protein>
<dbReference type="EMBL" id="LR798293">
    <property type="protein sequence ID" value="CAB5221119.1"/>
    <property type="molecule type" value="Genomic_DNA"/>
</dbReference>
<organism evidence="2">
    <name type="scientific">uncultured Caudovirales phage</name>
    <dbReference type="NCBI Taxonomy" id="2100421"/>
    <lineage>
        <taxon>Viruses</taxon>
        <taxon>Duplodnaviria</taxon>
        <taxon>Heunggongvirae</taxon>
        <taxon>Uroviricota</taxon>
        <taxon>Caudoviricetes</taxon>
        <taxon>Peduoviridae</taxon>
        <taxon>Maltschvirus</taxon>
        <taxon>Maltschvirus maltsch</taxon>
    </lineage>
</organism>
<dbReference type="Pfam" id="PF10902">
    <property type="entry name" value="WYL_2"/>
    <property type="match status" value="1"/>
</dbReference>
<evidence type="ECO:0000313" key="2">
    <source>
        <dbReference type="EMBL" id="CAB5221119.1"/>
    </source>
</evidence>
<dbReference type="InterPro" id="IPR024401">
    <property type="entry name" value="WYL_prot"/>
</dbReference>
<evidence type="ECO:0000256" key="1">
    <source>
        <dbReference type="SAM" id="MobiDB-lite"/>
    </source>
</evidence>
<name>A0A6J7WSQ3_9CAUD</name>
<sequence length="94" mass="10661">MSVNLDLASNLEQQEYVLKSLRTNEQGVRIVFTKKDGTERAMLCTLSEAKIPQDKQPKTQTTSSQTAGSALRVFDLEKSEWRSFRWDSVTSYGV</sequence>